<dbReference type="Gene3D" id="2.60.40.1930">
    <property type="match status" value="1"/>
</dbReference>
<keyword evidence="5" id="KW-1185">Reference proteome</keyword>
<dbReference type="SMART" id="SM01359">
    <property type="entry name" value="A2M_N_2"/>
    <property type="match status" value="1"/>
</dbReference>
<accession>A0A1E5SJL5</accession>
<dbReference type="InterPro" id="IPR041246">
    <property type="entry name" value="Bact_MG10"/>
</dbReference>
<dbReference type="InterPro" id="IPR001599">
    <property type="entry name" value="Macroglobln_a2"/>
</dbReference>
<feature type="domain" description="Alpha-2-macroglobulin bait region" evidence="2">
    <location>
        <begin position="967"/>
        <end position="1107"/>
    </location>
</feature>
<evidence type="ECO:0000259" key="3">
    <source>
        <dbReference type="SMART" id="SM01360"/>
    </source>
</evidence>
<dbReference type="InterPro" id="IPR011625">
    <property type="entry name" value="A2M_N_BRD"/>
</dbReference>
<dbReference type="PANTHER" id="PTHR40094">
    <property type="entry name" value="ALPHA-2-MACROGLOBULIN HOMOLOG"/>
    <property type="match status" value="1"/>
</dbReference>
<comment type="caution">
    <text evidence="4">The sequence shown here is derived from an EMBL/GenBank/DDBJ whole genome shotgun (WGS) entry which is preliminary data.</text>
</comment>
<protein>
    <submittedName>
        <fullName evidence="4">Alpha-2-macroglobulin</fullName>
    </submittedName>
</protein>
<dbReference type="RefSeq" id="WP_069831984.1">
    <property type="nucleotide sequence ID" value="NZ_MDJD01000054.1"/>
</dbReference>
<evidence type="ECO:0000313" key="4">
    <source>
        <dbReference type="EMBL" id="OEJ99308.1"/>
    </source>
</evidence>
<dbReference type="Pfam" id="PF00207">
    <property type="entry name" value="A2M"/>
    <property type="match status" value="1"/>
</dbReference>
<dbReference type="InterPro" id="IPR047565">
    <property type="entry name" value="Alpha-macroglob_thiol-ester_cl"/>
</dbReference>
<dbReference type="GO" id="GO:0004866">
    <property type="term" value="F:endopeptidase inhibitor activity"/>
    <property type="evidence" value="ECO:0007669"/>
    <property type="project" value="InterPro"/>
</dbReference>
<comment type="similarity">
    <text evidence="1">Belongs to the protease inhibitor I39 (alpha-2-macroglobulin) family. Bacterial alpha-2-macroglobulin subfamily.</text>
</comment>
<dbReference type="PANTHER" id="PTHR40094:SF1">
    <property type="entry name" value="UBIQUITIN DOMAIN-CONTAINING PROTEIN"/>
    <property type="match status" value="1"/>
</dbReference>
<dbReference type="InterPro" id="IPR008930">
    <property type="entry name" value="Terpenoid_cyclase/PrenylTrfase"/>
</dbReference>
<sequence length="2016" mass="232607">MKQILSILIIILIANFSNSQTKNYNDLWTKVKQFEADGLPKSALKVVEDIEKQAVKDKNNPQLIKIMLFKSKFALTLEENAQLKIINTFKKQIEVSEFPIKNVLENILANLYWQYFKENRWQFYNRTKTEEKVDLVDFRTWDLQTLFNEIHIHYQNSLQNGLMLQQEKLDTYNTLLTEEKESKIYRPTLFDFLSHNALEFYKTNETTITKPAYKFEVDNTGLLANSEAFSTLNIASKDSTSLQLNALKIYKDLIRFHLKDEAPFALVDVNIERLKFVTQYATFNDKQSLLLNTLKTESELLKTHKASALYNYEIAAIYFEQSKDYQPKTKAENRWKAKEAIETCDAIITKFPKSKGAKKSIALKQEIKQQSLHILTEDFLPIQQDSRLLIIYKNIEALQLKVYELSKNKLEKFNKIYIKEEQLAFIKKLKASNTWSNNLRNEKDYQTHRTEVLIPKLDNGNYLIVASLKDNENTFAYGSIQVTNMALVETETPQHKIFQLIDRNNGAPITNANVELSYYHKNYNNRTSKNFTTNNLGEVKIEKTQKPYRDINVKVTKDGELAYFGNYYANQQYNDREETTQYTSFLFTDRSIYRPGQNIYFKSILVKKDNINTEPFTNETVFATLHNTNDEKVSELDLKSNEYGSVSGEFILPNGGLNGQYYIEIQASKKALRQRHYFSVEEYKRPKFETKFTPVTETFKINDSITIKGLALAYAGSKITDAKVVYRVHRRIQYPRWYFWYRPWTNSEPQEITHGKSITNDNGEFKITFKAIPDNSVDQSSLPIFNYEVTADVTDLNGEIRSTTTIINVGYHALTANIIVDTLLDKTKKDHTLSIDTKNLNGEYVPAKGTIKIYKLKAPNTVIRQRPWEAPDYQELSKETFKKLFPHEAYNNEHFPDNWEKGKLVFDEFFDTEKSKAIKLGKIKKWQSGQYLITLESKDKFGQLVKDEIKTTLFSNSDKTLADKQLFSLSTNKSSYNIGDNALVTFASASKNISITVYIEKDKKVIHTEIVKLNNSKQTISIPVTANDLGGFTVNYSFAAFNSYKFGSQIISVPYQKTDLDIETKTFRDKLQPGTDETWSFKIKGAQGNKVAAELLASMYDASLDQFKNHTWNFHPIQKSTYYSHSYSRSNKSFGTRNFRVYYNYVHPNYPQTRYDQLNWFGFYFGSNNSRKSRRMANAPAALRGRMSGLNLAEDNMELEEIVMTESDSSVKKNVSGASIAVNEPSSNSKKEDVNFDNIKIRKNLNETAFFFPHLKTDTEGNVSFSFTTPEALTQWKLQLLAHTKTLESATKTLTTVTQKELMVIPNAPRFLRTDDQISISTKIANISEKQLSGQAILQLFDAISGIAIDSKLNNSENNKPFTVDAKGNTQVSWNLSIPDNIQAVQYKVIAKAGNFSDGEQNVLPILSNRMLVTETLPMWVRSNQTKTFTLDKLKNNASTTLKNHKLTLEVTSNPAWYAVQALPYLMEYPYECNEQTFSRYYANALASHIANSNPRIQDVFNQWKNTDALLSNLEKNEELKSILIQETPWLRDAQSETEQKKRIALLFDLNKMNNELQSAINKLKTNQMNSGAWAWFNGGRNNRYITQHIITGFGHLKQLSVSSNTNETSLMIKKALKYLDTQFIKEYKDIKKYKKNVDLTKDHLSYTQLHYLYMRSFFPNIEKSKEVEQIIAYYQTQIQKYWLKRSLYSKGLMALVAHRGNHPKTATKILKSLRETSITSEELGMYWKANTNSWYWYQAPIETQALLIEAFAEIENNIQTIDNLKIWLLKNKQTNRWKTTKATTEAVYALLLQGSDWLNVTDMVDVIIGGQKINPSKLEAVKIEAGTGYYKTSWNTSEIKPEMAEVKLTKKGNGIAWGGLYWQYFEDLDKITSAETPLKLKKKLFLKKNIDTGEEISEITKNTNLQVGDLVRVRIELRSDRNMEFLHMKDMRASGLEPTNILSKYKWQDGLGYYESTKDASTNFFFDYLPKGVYVFEYDLRVNNTGNMSNGITTIQSMYAPEFSSHSEGSRISIK</sequence>
<dbReference type="SUPFAM" id="SSF48239">
    <property type="entry name" value="Terpenoid cyclases/Protein prenyltransferases"/>
    <property type="match status" value="1"/>
</dbReference>
<name>A0A1E5SJL5_9FLAO</name>
<dbReference type="STRING" id="1849968.A8C32_09075"/>
<organism evidence="4 5">
    <name type="scientific">Flavivirga aquatica</name>
    <dbReference type="NCBI Taxonomy" id="1849968"/>
    <lineage>
        <taxon>Bacteria</taxon>
        <taxon>Pseudomonadati</taxon>
        <taxon>Bacteroidota</taxon>
        <taxon>Flavobacteriia</taxon>
        <taxon>Flavobacteriales</taxon>
        <taxon>Flavobacteriaceae</taxon>
        <taxon>Flavivirga</taxon>
    </lineage>
</organism>
<dbReference type="Pfam" id="PF01835">
    <property type="entry name" value="MG2"/>
    <property type="match status" value="1"/>
</dbReference>
<dbReference type="InterPro" id="IPR051802">
    <property type="entry name" value="YfhM-like"/>
</dbReference>
<dbReference type="SMART" id="SM01419">
    <property type="entry name" value="Thiol-ester_cl"/>
    <property type="match status" value="1"/>
</dbReference>
<dbReference type="Pfam" id="PF07703">
    <property type="entry name" value="A2M_BRD"/>
    <property type="match status" value="1"/>
</dbReference>
<evidence type="ECO:0000256" key="1">
    <source>
        <dbReference type="ARBA" id="ARBA00010556"/>
    </source>
</evidence>
<evidence type="ECO:0000259" key="2">
    <source>
        <dbReference type="SMART" id="SM01359"/>
    </source>
</evidence>
<dbReference type="InterPro" id="IPR002890">
    <property type="entry name" value="MG2"/>
</dbReference>
<dbReference type="Pfam" id="PF17973">
    <property type="entry name" value="bMG10"/>
    <property type="match status" value="1"/>
</dbReference>
<feature type="domain" description="Alpha-2-macroglobulin" evidence="3">
    <location>
        <begin position="1248"/>
        <end position="1338"/>
    </location>
</feature>
<dbReference type="EMBL" id="MDJD01000054">
    <property type="protein sequence ID" value="OEJ99308.1"/>
    <property type="molecule type" value="Genomic_DNA"/>
</dbReference>
<dbReference type="Gene3D" id="1.50.10.20">
    <property type="match status" value="1"/>
</dbReference>
<dbReference type="OrthoDB" id="9767116at2"/>
<gene>
    <name evidence="4" type="ORF">A8C32_09075</name>
</gene>
<dbReference type="SMART" id="SM01360">
    <property type="entry name" value="A2M"/>
    <property type="match status" value="1"/>
</dbReference>
<proteinExistence type="inferred from homology"/>
<reference evidence="4 5" key="1">
    <citation type="submission" date="2016-05" db="EMBL/GenBank/DDBJ databases">
        <title>Draft Genome Sequence of Algibacter sp. Strain SK-16 Isolated from the Surface Water of Aburatsubo Inlet.</title>
        <authorList>
            <person name="Wong S.-K."/>
            <person name="Yoshizawa S."/>
            <person name="Nakajima Y."/>
            <person name="Ogura Y."/>
            <person name="Tetsuya H."/>
            <person name="Hamasaki K."/>
        </authorList>
    </citation>
    <scope>NUCLEOTIDE SEQUENCE [LARGE SCALE GENOMIC DNA]</scope>
    <source>
        <strain evidence="4 5">SK-16</strain>
    </source>
</reference>
<dbReference type="Proteomes" id="UP000095713">
    <property type="component" value="Unassembled WGS sequence"/>
</dbReference>
<evidence type="ECO:0000313" key="5">
    <source>
        <dbReference type="Proteomes" id="UP000095713"/>
    </source>
</evidence>